<evidence type="ECO:0000256" key="1">
    <source>
        <dbReference type="ARBA" id="ARBA00004684"/>
    </source>
</evidence>
<dbReference type="InterPro" id="IPR033904">
    <property type="entry name" value="Trans_IPPS_HH"/>
</dbReference>
<dbReference type="RefSeq" id="WP_119664200.1">
    <property type="nucleotide sequence ID" value="NZ_QXJK01000001.1"/>
</dbReference>
<name>A0A418QAD1_9CORY</name>
<dbReference type="InterPro" id="IPR019845">
    <property type="entry name" value="Squalene/phytoene_synthase_CS"/>
</dbReference>
<dbReference type="OrthoDB" id="9807580at2"/>
<dbReference type="GO" id="GO:0016117">
    <property type="term" value="P:carotenoid biosynthetic process"/>
    <property type="evidence" value="ECO:0007669"/>
    <property type="project" value="UniProtKB-ARBA"/>
</dbReference>
<dbReference type="SFLD" id="SFLDG01212">
    <property type="entry name" value="Phytoene_synthase_like"/>
    <property type="match status" value="1"/>
</dbReference>
<dbReference type="PROSITE" id="PS01045">
    <property type="entry name" value="SQUALEN_PHYTOEN_SYN_2"/>
    <property type="match status" value="1"/>
</dbReference>
<sequence length="303" mass="33466">MTGRRRKCSAQATPPDVGLYNRTSSLASRQVISTYSSSFSLATCLLDARMREDIRNLYAVVRIADEIVDGTAEHAGLGRDDIVELLDSYERAVLAAPSTRFSTDPVLQAYGRTAERCSINPEHVTAFFHSMWMDLHQATHDAESLGEYIYGSAEVIGLMCLDIFLAERTVTNEERATMVAGARALGAAFQKINFLRDYAEDVDGLGRIYFPDALRHGLTDEAKRVIIADIREDLETADRSIDLLPFGARAGVIAAMNFFAELTDAIDALPAEQVRHQRVSVSSPRKAAIAARALLEAPRRRQK</sequence>
<evidence type="ECO:0000256" key="2">
    <source>
        <dbReference type="ARBA" id="ARBA00022679"/>
    </source>
</evidence>
<dbReference type="Gene3D" id="1.10.600.10">
    <property type="entry name" value="Farnesyl Diphosphate Synthase"/>
    <property type="match status" value="1"/>
</dbReference>
<comment type="pathway">
    <text evidence="1">Carotenoid biosynthesis; phytoene biosynthesis.</text>
</comment>
<dbReference type="GO" id="GO:0004311">
    <property type="term" value="F:geranylgeranyl diphosphate synthase activity"/>
    <property type="evidence" value="ECO:0007669"/>
    <property type="project" value="InterPro"/>
</dbReference>
<comment type="caution">
    <text evidence="3">The sequence shown here is derived from an EMBL/GenBank/DDBJ whole genome shotgun (WGS) entry which is preliminary data.</text>
</comment>
<keyword evidence="2" id="KW-0808">Transferase</keyword>
<organism evidence="3 4">
    <name type="scientific">Corynebacterium falsenii</name>
    <dbReference type="NCBI Taxonomy" id="108486"/>
    <lineage>
        <taxon>Bacteria</taxon>
        <taxon>Bacillati</taxon>
        <taxon>Actinomycetota</taxon>
        <taxon>Actinomycetes</taxon>
        <taxon>Mycobacteriales</taxon>
        <taxon>Corynebacteriaceae</taxon>
        <taxon>Corynebacterium</taxon>
    </lineage>
</organism>
<dbReference type="SUPFAM" id="SSF48576">
    <property type="entry name" value="Terpenoid synthases"/>
    <property type="match status" value="1"/>
</dbReference>
<dbReference type="Pfam" id="PF00494">
    <property type="entry name" value="SQS_PSY"/>
    <property type="match status" value="1"/>
</dbReference>
<dbReference type="PANTHER" id="PTHR31480">
    <property type="entry name" value="BIFUNCTIONAL LYCOPENE CYCLASE/PHYTOENE SYNTHASE"/>
    <property type="match status" value="1"/>
</dbReference>
<gene>
    <name evidence="3" type="ORF">D3M95_01620</name>
</gene>
<keyword evidence="4" id="KW-1185">Reference proteome</keyword>
<dbReference type="AlphaFoldDB" id="A0A418QAD1"/>
<proteinExistence type="predicted"/>
<dbReference type="InterPro" id="IPR044843">
    <property type="entry name" value="Trans_IPPS_bact-type"/>
</dbReference>
<reference evidence="3 4" key="1">
    <citation type="submission" date="2018-09" db="EMBL/GenBank/DDBJ databases">
        <title>Optimization and identification of Corynebacterium falsenii FN1-14 from fish paste.</title>
        <authorList>
            <person name="Daroonpunt R."/>
            <person name="Tanasupawat S."/>
        </authorList>
    </citation>
    <scope>NUCLEOTIDE SEQUENCE [LARGE SCALE GENOMIC DNA]</scope>
    <source>
        <strain evidence="3 4">FN1-14</strain>
    </source>
</reference>
<evidence type="ECO:0000313" key="4">
    <source>
        <dbReference type="Proteomes" id="UP000285278"/>
    </source>
</evidence>
<accession>A0A418QAD1</accession>
<dbReference type="Proteomes" id="UP000285278">
    <property type="component" value="Unassembled WGS sequence"/>
</dbReference>
<dbReference type="SFLD" id="SFLDS00005">
    <property type="entry name" value="Isoprenoid_Synthase_Type_I"/>
    <property type="match status" value="1"/>
</dbReference>
<dbReference type="GO" id="GO:0051996">
    <property type="term" value="F:squalene synthase [NAD(P)H] activity"/>
    <property type="evidence" value="ECO:0007669"/>
    <property type="project" value="InterPro"/>
</dbReference>
<dbReference type="EMBL" id="QXJK01000001">
    <property type="protein sequence ID" value="RIX36929.1"/>
    <property type="molecule type" value="Genomic_DNA"/>
</dbReference>
<dbReference type="STRING" id="1451189.CFAL_10300"/>
<dbReference type="InterPro" id="IPR008949">
    <property type="entry name" value="Isoprenoid_synthase_dom_sf"/>
</dbReference>
<dbReference type="CDD" id="cd00683">
    <property type="entry name" value="Trans_IPPS_HH"/>
    <property type="match status" value="1"/>
</dbReference>
<evidence type="ECO:0000313" key="3">
    <source>
        <dbReference type="EMBL" id="RIX36929.1"/>
    </source>
</evidence>
<dbReference type="UniPathway" id="UPA00799"/>
<protein>
    <submittedName>
        <fullName evidence="3">Phytoene/squalene synthase family protein</fullName>
    </submittedName>
</protein>
<dbReference type="SFLD" id="SFLDG01018">
    <property type="entry name" value="Squalene/Phytoene_Synthase_Lik"/>
    <property type="match status" value="1"/>
</dbReference>
<dbReference type="InterPro" id="IPR002060">
    <property type="entry name" value="Squ/phyt_synthse"/>
</dbReference>